<gene>
    <name evidence="1" type="ORF">RN87_10000</name>
</gene>
<sequence>MEKKELVNKISYLISKKNHDQAYAIIREFEKKNNFEMICVSAQGFINAYNYRAALKILESIKKEYSKNAEFCARYAIALFHSEKEDKSLQWFEKAKEKGLEDLSEISNNFFSKTIDDWIKKAKFWGPLRIEENSLKEEL</sequence>
<evidence type="ECO:0000313" key="2">
    <source>
        <dbReference type="Proteomes" id="UP000063275"/>
    </source>
</evidence>
<dbReference type="KEGG" id="fhw:RN87_10000"/>
<evidence type="ECO:0000313" key="1">
    <source>
        <dbReference type="EMBL" id="ALQ40849.1"/>
    </source>
</evidence>
<dbReference type="InterPro" id="IPR011990">
    <property type="entry name" value="TPR-like_helical_dom_sf"/>
</dbReference>
<organism evidence="1">
    <name type="scientific">Fusobacterium hwasookii ChDC F174</name>
    <dbReference type="NCBI Taxonomy" id="1307442"/>
    <lineage>
        <taxon>Bacteria</taxon>
        <taxon>Fusobacteriati</taxon>
        <taxon>Fusobacteriota</taxon>
        <taxon>Fusobacteriia</taxon>
        <taxon>Fusobacteriales</taxon>
        <taxon>Fusobacteriaceae</taxon>
        <taxon>Fusobacterium</taxon>
    </lineage>
</organism>
<dbReference type="AlphaFoldDB" id="A0A0S2ZQ08"/>
<dbReference type="SUPFAM" id="SSF48452">
    <property type="entry name" value="TPR-like"/>
    <property type="match status" value="1"/>
</dbReference>
<dbReference type="EMBL" id="CP013331">
    <property type="protein sequence ID" value="ALQ40849.1"/>
    <property type="molecule type" value="Genomic_DNA"/>
</dbReference>
<dbReference type="Gene3D" id="1.25.40.10">
    <property type="entry name" value="Tetratricopeptide repeat domain"/>
    <property type="match status" value="1"/>
</dbReference>
<protein>
    <submittedName>
        <fullName evidence="1">Uncharacterized protein</fullName>
    </submittedName>
</protein>
<dbReference type="OrthoDB" id="89264at2"/>
<dbReference type="RefSeq" id="WP_029494066.1">
    <property type="nucleotide sequence ID" value="NZ_ATKF01000117.1"/>
</dbReference>
<accession>A0A0S2ZQ08</accession>
<reference evidence="1 2" key="1">
    <citation type="submission" date="2015-11" db="EMBL/GenBank/DDBJ databases">
        <authorList>
            <person name="Zhang Y."/>
            <person name="Guo Z."/>
        </authorList>
    </citation>
    <scope>NUCLEOTIDE SEQUENCE [LARGE SCALE GENOMIC DNA]</scope>
    <source>
        <strain evidence="1 2">ChDC F174</strain>
    </source>
</reference>
<proteinExistence type="predicted"/>
<name>A0A0S2ZQ08_9FUSO</name>
<dbReference type="Proteomes" id="UP000063275">
    <property type="component" value="Chromosome"/>
</dbReference>